<keyword evidence="6" id="KW-0479">Metal-binding</keyword>
<accession>A0A0B2V355</accession>
<protein>
    <submittedName>
        <fullName evidence="8">Progestin and adipoQ receptor family member 3</fullName>
    </submittedName>
</protein>
<gene>
    <name evidence="8" type="primary">Paqr3</name>
    <name evidence="8" type="ORF">Tcan_18344</name>
</gene>
<keyword evidence="5 7" id="KW-0472">Membrane</keyword>
<comment type="similarity">
    <text evidence="2">Belongs to the ADIPOR family.</text>
</comment>
<dbReference type="OrthoDB" id="529367at2759"/>
<keyword evidence="4 7" id="KW-1133">Transmembrane helix</keyword>
<feature type="transmembrane region" description="Helical" evidence="7">
    <location>
        <begin position="136"/>
        <end position="159"/>
    </location>
</feature>
<feature type="transmembrane region" description="Helical" evidence="7">
    <location>
        <begin position="165"/>
        <end position="183"/>
    </location>
</feature>
<keyword evidence="8" id="KW-0675">Receptor</keyword>
<dbReference type="GO" id="GO:0016020">
    <property type="term" value="C:membrane"/>
    <property type="evidence" value="ECO:0007669"/>
    <property type="project" value="UniProtKB-SubCell"/>
</dbReference>
<dbReference type="GO" id="GO:0038023">
    <property type="term" value="F:signaling receptor activity"/>
    <property type="evidence" value="ECO:0007669"/>
    <property type="project" value="TreeGrafter"/>
</dbReference>
<feature type="transmembrane region" description="Helical" evidence="7">
    <location>
        <begin position="103"/>
        <end position="124"/>
    </location>
</feature>
<dbReference type="OMA" id="HSQPCPD"/>
<evidence type="ECO:0000256" key="2">
    <source>
        <dbReference type="ARBA" id="ARBA00007018"/>
    </source>
</evidence>
<evidence type="ECO:0000313" key="9">
    <source>
        <dbReference type="Proteomes" id="UP000031036"/>
    </source>
</evidence>
<comment type="subcellular location">
    <subcellularLocation>
        <location evidence="1">Membrane</location>
        <topology evidence="1">Multi-pass membrane protein</topology>
    </subcellularLocation>
</comment>
<evidence type="ECO:0000256" key="4">
    <source>
        <dbReference type="ARBA" id="ARBA00022989"/>
    </source>
</evidence>
<dbReference type="STRING" id="6265.A0A0B2V355"/>
<organism evidence="8 9">
    <name type="scientific">Toxocara canis</name>
    <name type="common">Canine roundworm</name>
    <dbReference type="NCBI Taxonomy" id="6265"/>
    <lineage>
        <taxon>Eukaryota</taxon>
        <taxon>Metazoa</taxon>
        <taxon>Ecdysozoa</taxon>
        <taxon>Nematoda</taxon>
        <taxon>Chromadorea</taxon>
        <taxon>Rhabditida</taxon>
        <taxon>Spirurina</taxon>
        <taxon>Ascaridomorpha</taxon>
        <taxon>Ascaridoidea</taxon>
        <taxon>Toxocaridae</taxon>
        <taxon>Toxocara</taxon>
    </lineage>
</organism>
<sequence>MLKGVECECRNSTTYRRVLGSSSRLLCKAQLEPAFWLNEFVHGGYREPHLPTSAYIKSIIEWNNETVNIWSHLLGFIYFSWLFYDANFNTLPQFAAFPSDHIVVSLCIFGAQMCMLFSATYHIFGCASVAERRRWLRFDVFGISAGLISIYLSGIYTAFFCFEEWRTNYFTMLSGLFVLIAYVPSRNDLFDSKVFGTRIGYLHLTYIAVAAFGMCPTVHWISLHGGFSNPHVMKWLPKIFVLYGLIGFAFVFYASMIPERFAPGMFDVIGCSHQWWHSLILAAMIFWQRTGIELLSMLRSMPEFCKDAMPATNGSYHPF</sequence>
<evidence type="ECO:0000256" key="6">
    <source>
        <dbReference type="PIRSR" id="PIRSR604254-1"/>
    </source>
</evidence>
<evidence type="ECO:0000256" key="5">
    <source>
        <dbReference type="ARBA" id="ARBA00023136"/>
    </source>
</evidence>
<evidence type="ECO:0000313" key="8">
    <source>
        <dbReference type="EMBL" id="KHN75450.1"/>
    </source>
</evidence>
<feature type="binding site" evidence="6">
    <location>
        <position position="277"/>
    </location>
    <ligand>
        <name>Zn(2+)</name>
        <dbReference type="ChEBI" id="CHEBI:29105"/>
    </ligand>
</feature>
<comment type="caution">
    <text evidence="8">The sequence shown here is derived from an EMBL/GenBank/DDBJ whole genome shotgun (WGS) entry which is preliminary data.</text>
</comment>
<dbReference type="EMBL" id="JPKZ01002700">
    <property type="protein sequence ID" value="KHN75450.1"/>
    <property type="molecule type" value="Genomic_DNA"/>
</dbReference>
<name>A0A0B2V355_TOXCA</name>
<feature type="transmembrane region" description="Helical" evidence="7">
    <location>
        <begin position="204"/>
        <end position="223"/>
    </location>
</feature>
<dbReference type="Pfam" id="PF03006">
    <property type="entry name" value="HlyIII"/>
    <property type="match status" value="1"/>
</dbReference>
<dbReference type="GO" id="GO:0046872">
    <property type="term" value="F:metal ion binding"/>
    <property type="evidence" value="ECO:0007669"/>
    <property type="project" value="UniProtKB-KW"/>
</dbReference>
<dbReference type="Proteomes" id="UP000031036">
    <property type="component" value="Unassembled WGS sequence"/>
</dbReference>
<reference evidence="8 9" key="1">
    <citation type="submission" date="2014-11" db="EMBL/GenBank/DDBJ databases">
        <title>Genetic blueprint of the zoonotic pathogen Toxocara canis.</title>
        <authorList>
            <person name="Zhu X.-Q."/>
            <person name="Korhonen P.K."/>
            <person name="Cai H."/>
            <person name="Young N.D."/>
            <person name="Nejsum P."/>
            <person name="von Samson-Himmelstjerna G."/>
            <person name="Boag P.R."/>
            <person name="Tan P."/>
            <person name="Li Q."/>
            <person name="Min J."/>
            <person name="Yang Y."/>
            <person name="Wang X."/>
            <person name="Fang X."/>
            <person name="Hall R.S."/>
            <person name="Hofmann A."/>
            <person name="Sternberg P.W."/>
            <person name="Jex A.R."/>
            <person name="Gasser R.B."/>
        </authorList>
    </citation>
    <scope>NUCLEOTIDE SEQUENCE [LARGE SCALE GENOMIC DNA]</scope>
    <source>
        <strain evidence="8">PN_DK_2014</strain>
    </source>
</reference>
<evidence type="ECO:0000256" key="1">
    <source>
        <dbReference type="ARBA" id="ARBA00004141"/>
    </source>
</evidence>
<feature type="transmembrane region" description="Helical" evidence="7">
    <location>
        <begin position="235"/>
        <end position="254"/>
    </location>
</feature>
<evidence type="ECO:0000256" key="3">
    <source>
        <dbReference type="ARBA" id="ARBA00022692"/>
    </source>
</evidence>
<dbReference type="PANTHER" id="PTHR20855:SF15">
    <property type="entry name" value="PROGESTIN AND ADIPOQ RECEPTOR FAMILY MEMBER 3"/>
    <property type="match status" value="1"/>
</dbReference>
<dbReference type="AlphaFoldDB" id="A0A0B2V355"/>
<proteinExistence type="inferred from homology"/>
<dbReference type="InterPro" id="IPR004254">
    <property type="entry name" value="AdipoR/HlyIII-related"/>
</dbReference>
<feature type="binding site" evidence="6">
    <location>
        <position position="273"/>
    </location>
    <ligand>
        <name>Zn(2+)</name>
        <dbReference type="ChEBI" id="CHEBI:29105"/>
    </ligand>
</feature>
<feature type="binding site" evidence="6">
    <location>
        <position position="122"/>
    </location>
    <ligand>
        <name>Zn(2+)</name>
        <dbReference type="ChEBI" id="CHEBI:29105"/>
    </ligand>
</feature>
<evidence type="ECO:0000256" key="7">
    <source>
        <dbReference type="SAM" id="Phobius"/>
    </source>
</evidence>
<dbReference type="PANTHER" id="PTHR20855">
    <property type="entry name" value="ADIPOR/PROGESTIN RECEPTOR-RELATED"/>
    <property type="match status" value="1"/>
</dbReference>
<keyword evidence="6" id="KW-0862">Zinc</keyword>
<keyword evidence="3 7" id="KW-0812">Transmembrane</keyword>
<keyword evidence="9" id="KW-1185">Reference proteome</keyword>